<feature type="domain" description="C2H2-type" evidence="11">
    <location>
        <begin position="270"/>
        <end position="297"/>
    </location>
</feature>
<keyword evidence="14" id="KW-1185">Reference proteome</keyword>
<dbReference type="GO" id="GO:0040029">
    <property type="term" value="P:epigenetic regulation of gene expression"/>
    <property type="evidence" value="ECO:0007669"/>
    <property type="project" value="UniProtKB-ARBA"/>
</dbReference>
<evidence type="ECO:0000256" key="3">
    <source>
        <dbReference type="ARBA" id="ARBA00022737"/>
    </source>
</evidence>
<dbReference type="SUPFAM" id="SSF57716">
    <property type="entry name" value="Glucocorticoid receptor-like (DNA-binding domain)"/>
    <property type="match status" value="1"/>
</dbReference>
<feature type="domain" description="C2H2-type" evidence="11">
    <location>
        <begin position="242"/>
        <end position="269"/>
    </location>
</feature>
<evidence type="ECO:0000256" key="5">
    <source>
        <dbReference type="ARBA" id="ARBA00022833"/>
    </source>
</evidence>
<evidence type="ECO:0000313" key="13">
    <source>
        <dbReference type="EMBL" id="GBP27750.1"/>
    </source>
</evidence>
<name>A0A4C1UNJ3_EUMVA</name>
<organism evidence="13 14">
    <name type="scientific">Eumeta variegata</name>
    <name type="common">Bagworm moth</name>
    <name type="synonym">Eumeta japonica</name>
    <dbReference type="NCBI Taxonomy" id="151549"/>
    <lineage>
        <taxon>Eukaryota</taxon>
        <taxon>Metazoa</taxon>
        <taxon>Ecdysozoa</taxon>
        <taxon>Arthropoda</taxon>
        <taxon>Hexapoda</taxon>
        <taxon>Insecta</taxon>
        <taxon>Pterygota</taxon>
        <taxon>Neoptera</taxon>
        <taxon>Endopterygota</taxon>
        <taxon>Lepidoptera</taxon>
        <taxon>Glossata</taxon>
        <taxon>Ditrysia</taxon>
        <taxon>Tineoidea</taxon>
        <taxon>Psychidae</taxon>
        <taxon>Oiketicinae</taxon>
        <taxon>Eumeta</taxon>
    </lineage>
</organism>
<dbReference type="GO" id="GO:0000978">
    <property type="term" value="F:RNA polymerase II cis-regulatory region sequence-specific DNA binding"/>
    <property type="evidence" value="ECO:0007669"/>
    <property type="project" value="TreeGrafter"/>
</dbReference>
<dbReference type="GO" id="GO:0006357">
    <property type="term" value="P:regulation of transcription by RNA polymerase II"/>
    <property type="evidence" value="ECO:0007669"/>
    <property type="project" value="TreeGrafter"/>
</dbReference>
<feature type="compositionally biased region" description="Polar residues" evidence="10">
    <location>
        <begin position="1"/>
        <end position="10"/>
    </location>
</feature>
<dbReference type="PROSITE" id="PS51915">
    <property type="entry name" value="ZAD"/>
    <property type="match status" value="1"/>
</dbReference>
<dbReference type="GO" id="GO:0003682">
    <property type="term" value="F:chromatin binding"/>
    <property type="evidence" value="ECO:0007669"/>
    <property type="project" value="UniProtKB-ARBA"/>
</dbReference>
<protein>
    <submittedName>
        <fullName evidence="13">Zinc finger protein 227</fullName>
    </submittedName>
</protein>
<keyword evidence="2 9" id="KW-0479">Metal-binding</keyword>
<evidence type="ECO:0000259" key="11">
    <source>
        <dbReference type="PROSITE" id="PS50157"/>
    </source>
</evidence>
<dbReference type="OrthoDB" id="654211at2759"/>
<comment type="caution">
    <text evidence="13">The sequence shown here is derived from an EMBL/GenBank/DDBJ whole genome shotgun (WGS) entry which is preliminary data.</text>
</comment>
<dbReference type="SMART" id="SM00355">
    <property type="entry name" value="ZnF_C2H2"/>
    <property type="match status" value="7"/>
</dbReference>
<feature type="binding site" evidence="9">
    <location>
        <position position="101"/>
    </location>
    <ligand>
        <name>Zn(2+)</name>
        <dbReference type="ChEBI" id="CHEBI:29105"/>
    </ligand>
</feature>
<evidence type="ECO:0000259" key="12">
    <source>
        <dbReference type="PROSITE" id="PS51915"/>
    </source>
</evidence>
<comment type="subcellular location">
    <subcellularLocation>
        <location evidence="1">Nucleus</location>
    </subcellularLocation>
</comment>
<dbReference type="Pfam" id="PF00096">
    <property type="entry name" value="zf-C2H2"/>
    <property type="match status" value="4"/>
</dbReference>
<dbReference type="GO" id="GO:0005634">
    <property type="term" value="C:nucleus"/>
    <property type="evidence" value="ECO:0007669"/>
    <property type="project" value="UniProtKB-SubCell"/>
</dbReference>
<dbReference type="PROSITE" id="PS00028">
    <property type="entry name" value="ZINC_FINGER_C2H2_1"/>
    <property type="match status" value="5"/>
</dbReference>
<feature type="domain" description="C2H2-type" evidence="11">
    <location>
        <begin position="355"/>
        <end position="383"/>
    </location>
</feature>
<feature type="binding site" evidence="9">
    <location>
        <position position="58"/>
    </location>
    <ligand>
        <name>Zn(2+)</name>
        <dbReference type="ChEBI" id="CHEBI:29105"/>
    </ligand>
</feature>
<dbReference type="SMART" id="SM00868">
    <property type="entry name" value="zf-AD"/>
    <property type="match status" value="1"/>
</dbReference>
<feature type="region of interest" description="Disordered" evidence="10">
    <location>
        <begin position="1"/>
        <end position="23"/>
    </location>
</feature>
<accession>A0A4C1UNJ3</accession>
<evidence type="ECO:0000256" key="2">
    <source>
        <dbReference type="ARBA" id="ARBA00022723"/>
    </source>
</evidence>
<feature type="domain" description="C2H2-type" evidence="11">
    <location>
        <begin position="184"/>
        <end position="213"/>
    </location>
</feature>
<feature type="binding site" evidence="9">
    <location>
        <position position="61"/>
    </location>
    <ligand>
        <name>Zn(2+)</name>
        <dbReference type="ChEBI" id="CHEBI:29105"/>
    </ligand>
</feature>
<dbReference type="InterPro" id="IPR050589">
    <property type="entry name" value="Ikaros_C2H2-ZF"/>
</dbReference>
<dbReference type="PANTHER" id="PTHR24404">
    <property type="entry name" value="ZINC FINGER PROTEIN"/>
    <property type="match status" value="1"/>
</dbReference>
<dbReference type="PROSITE" id="PS50157">
    <property type="entry name" value="ZINC_FINGER_C2H2_2"/>
    <property type="match status" value="6"/>
</dbReference>
<dbReference type="PANTHER" id="PTHR24404:SF114">
    <property type="entry name" value="KLUMPFUSS, ISOFORM B-RELATED"/>
    <property type="match status" value="1"/>
</dbReference>
<keyword evidence="3" id="KW-0677">Repeat</keyword>
<feature type="binding site" evidence="9">
    <location>
        <position position="104"/>
    </location>
    <ligand>
        <name>Zn(2+)</name>
        <dbReference type="ChEBI" id="CHEBI:29105"/>
    </ligand>
</feature>
<dbReference type="Pfam" id="PF07776">
    <property type="entry name" value="zf-AD"/>
    <property type="match status" value="1"/>
</dbReference>
<evidence type="ECO:0000256" key="4">
    <source>
        <dbReference type="ARBA" id="ARBA00022771"/>
    </source>
</evidence>
<feature type="domain" description="ZAD" evidence="12">
    <location>
        <begin position="56"/>
        <end position="128"/>
    </location>
</feature>
<gene>
    <name evidence="13" type="primary">ZNF227</name>
    <name evidence="13" type="ORF">EVAR_82799_1</name>
</gene>
<feature type="domain" description="C2H2-type" evidence="11">
    <location>
        <begin position="326"/>
        <end position="354"/>
    </location>
</feature>
<keyword evidence="6" id="KW-0238">DNA-binding</keyword>
<dbReference type="InterPro" id="IPR012934">
    <property type="entry name" value="Znf_AD"/>
</dbReference>
<keyword evidence="5 9" id="KW-0862">Zinc</keyword>
<evidence type="ECO:0000313" key="14">
    <source>
        <dbReference type="Proteomes" id="UP000299102"/>
    </source>
</evidence>
<sequence length="414" mass="47477">MQSQSSSSAKGKTPVKRGSHKKDVLRGVQHATEMDFDLKPVKTEDFLIFELPSLTGICRVCLKIGNVPIYGSDQQESIISGLETVCGLNMAPNDGMPKYLCKYCHTLLDAAMQFRKTAQETDEILRQTKSEMNNPNTLNDIANDLSDDMPDDLCDDLSEDIDTSFSADISQTAPVHSEKKEKIFECKKCQLQFNNESDFTTHRISDDHKNAKSQCPICKGYYAPLYLKSHMLRHKPSTEKSYICDVCGKTFVIQNAFTRHRLTHGYDLPFKCELCPYRGRFTESLKMHMRSHTGEKPYACSECPRRFISKSNLNKHSLTHKKEHDFKCQDCGRGFYTRKELEMHFKVDHTGIKDHICNICGKAFGYRKQMMKHQKKVHKREKLRSGRMPLYLQVELKKQAELANQHVVATLSIT</sequence>
<dbReference type="STRING" id="151549.A0A4C1UNJ3"/>
<dbReference type="GO" id="GO:0008270">
    <property type="term" value="F:zinc ion binding"/>
    <property type="evidence" value="ECO:0007669"/>
    <property type="project" value="UniProtKB-UniRule"/>
</dbReference>
<evidence type="ECO:0000256" key="1">
    <source>
        <dbReference type="ARBA" id="ARBA00004123"/>
    </source>
</evidence>
<evidence type="ECO:0000256" key="10">
    <source>
        <dbReference type="SAM" id="MobiDB-lite"/>
    </source>
</evidence>
<dbReference type="Gene3D" id="3.30.160.60">
    <property type="entry name" value="Classic Zinc Finger"/>
    <property type="match status" value="4"/>
</dbReference>
<keyword evidence="7" id="KW-0539">Nucleus</keyword>
<evidence type="ECO:0000256" key="9">
    <source>
        <dbReference type="PROSITE-ProRule" id="PRU01263"/>
    </source>
</evidence>
<dbReference type="AlphaFoldDB" id="A0A4C1UNJ3"/>
<dbReference type="Proteomes" id="UP000299102">
    <property type="component" value="Unassembled WGS sequence"/>
</dbReference>
<proteinExistence type="predicted"/>
<dbReference type="FunFam" id="3.30.160.60:FF:000690">
    <property type="entry name" value="Zinc finger protein 354C"/>
    <property type="match status" value="1"/>
</dbReference>
<reference evidence="13 14" key="1">
    <citation type="journal article" date="2019" name="Commun. Biol.">
        <title>The bagworm genome reveals a unique fibroin gene that provides high tensile strength.</title>
        <authorList>
            <person name="Kono N."/>
            <person name="Nakamura H."/>
            <person name="Ohtoshi R."/>
            <person name="Tomita M."/>
            <person name="Numata K."/>
            <person name="Arakawa K."/>
        </authorList>
    </citation>
    <scope>NUCLEOTIDE SEQUENCE [LARGE SCALE GENOMIC DNA]</scope>
</reference>
<evidence type="ECO:0000256" key="8">
    <source>
        <dbReference type="PROSITE-ProRule" id="PRU00042"/>
    </source>
</evidence>
<dbReference type="InterPro" id="IPR013087">
    <property type="entry name" value="Znf_C2H2_type"/>
</dbReference>
<dbReference type="EMBL" id="BGZK01000198">
    <property type="protein sequence ID" value="GBP27750.1"/>
    <property type="molecule type" value="Genomic_DNA"/>
</dbReference>
<feature type="domain" description="C2H2-type" evidence="11">
    <location>
        <begin position="298"/>
        <end position="325"/>
    </location>
</feature>
<dbReference type="GO" id="GO:0003700">
    <property type="term" value="F:DNA-binding transcription factor activity"/>
    <property type="evidence" value="ECO:0007669"/>
    <property type="project" value="TreeGrafter"/>
</dbReference>
<dbReference type="Gene3D" id="3.40.1800.20">
    <property type="match status" value="1"/>
</dbReference>
<keyword evidence="4 8" id="KW-0863">Zinc-finger</keyword>
<dbReference type="InterPro" id="IPR036236">
    <property type="entry name" value="Znf_C2H2_sf"/>
</dbReference>
<evidence type="ECO:0000256" key="7">
    <source>
        <dbReference type="ARBA" id="ARBA00023242"/>
    </source>
</evidence>
<dbReference type="SUPFAM" id="SSF57667">
    <property type="entry name" value="beta-beta-alpha zinc fingers"/>
    <property type="match status" value="4"/>
</dbReference>
<dbReference type="GO" id="GO:0000785">
    <property type="term" value="C:chromatin"/>
    <property type="evidence" value="ECO:0007669"/>
    <property type="project" value="UniProtKB-ARBA"/>
</dbReference>
<evidence type="ECO:0000256" key="6">
    <source>
        <dbReference type="ARBA" id="ARBA00023125"/>
    </source>
</evidence>